<evidence type="ECO:0008006" key="5">
    <source>
        <dbReference type="Google" id="ProtNLM"/>
    </source>
</evidence>
<organism evidence="3 4">
    <name type="scientific">Wickerhamomyces anomalus (strain ATCC 58044 / CBS 1984 / NCYC 433 / NRRL Y-366-8)</name>
    <name type="common">Yeast</name>
    <name type="synonym">Hansenula anomala</name>
    <dbReference type="NCBI Taxonomy" id="683960"/>
    <lineage>
        <taxon>Eukaryota</taxon>
        <taxon>Fungi</taxon>
        <taxon>Dikarya</taxon>
        <taxon>Ascomycota</taxon>
        <taxon>Saccharomycotina</taxon>
        <taxon>Saccharomycetes</taxon>
        <taxon>Phaffomycetales</taxon>
        <taxon>Wickerhamomycetaceae</taxon>
        <taxon>Wickerhamomyces</taxon>
    </lineage>
</organism>
<reference evidence="3 4" key="1">
    <citation type="journal article" date="2016" name="Proc. Natl. Acad. Sci. U.S.A.">
        <title>Comparative genomics of biotechnologically important yeasts.</title>
        <authorList>
            <person name="Riley R."/>
            <person name="Haridas S."/>
            <person name="Wolfe K.H."/>
            <person name="Lopes M.R."/>
            <person name="Hittinger C.T."/>
            <person name="Goeker M."/>
            <person name="Salamov A.A."/>
            <person name="Wisecaver J.H."/>
            <person name="Long T.M."/>
            <person name="Calvey C.H."/>
            <person name="Aerts A.L."/>
            <person name="Barry K.W."/>
            <person name="Choi C."/>
            <person name="Clum A."/>
            <person name="Coughlan A.Y."/>
            <person name="Deshpande S."/>
            <person name="Douglass A.P."/>
            <person name="Hanson S.J."/>
            <person name="Klenk H.-P."/>
            <person name="LaButti K.M."/>
            <person name="Lapidus A."/>
            <person name="Lindquist E.A."/>
            <person name="Lipzen A.M."/>
            <person name="Meier-Kolthoff J.P."/>
            <person name="Ohm R.A."/>
            <person name="Otillar R.P."/>
            <person name="Pangilinan J.L."/>
            <person name="Peng Y."/>
            <person name="Rokas A."/>
            <person name="Rosa C.A."/>
            <person name="Scheuner C."/>
            <person name="Sibirny A.A."/>
            <person name="Slot J.C."/>
            <person name="Stielow J.B."/>
            <person name="Sun H."/>
            <person name="Kurtzman C.P."/>
            <person name="Blackwell M."/>
            <person name="Grigoriev I.V."/>
            <person name="Jeffries T.W."/>
        </authorList>
    </citation>
    <scope>NUCLEOTIDE SEQUENCE [LARGE SCALE GENOMIC DNA]</scope>
    <source>
        <strain evidence="4">ATCC 58044 / CBS 1984 / NCYC 433 / NRRL Y-366-8</strain>
    </source>
</reference>
<evidence type="ECO:0000256" key="2">
    <source>
        <dbReference type="SAM" id="Phobius"/>
    </source>
</evidence>
<dbReference type="RefSeq" id="XP_019040629.1">
    <property type="nucleotide sequence ID" value="XM_019183290.1"/>
</dbReference>
<proteinExistence type="predicted"/>
<name>A0A1E3P8Z8_WICAA</name>
<sequence>MGIAGWAIKYISQRIFRENQLNKFGTEDPYYDVFEVEQQSYFGGAPRVKKIKKPKAIPVGISGNDERVLRKVLRRAYHLDMQFNVFGYRVGWTGIVGVVPVVGDIAGILFSLLLLKTARDVDGGLPLDVQAQFLFNIIVDFLIGLIPIVGDVVEIMYKANSRNALILEKHLNAKGEKNLGLTRDHGKLIDDTRSISSAAVSEDSEFDTTSPLKSPARYRSSPEENIKLRNQLKVGQDPNRVETVFKERTYSR</sequence>
<evidence type="ECO:0000313" key="4">
    <source>
        <dbReference type="Proteomes" id="UP000094112"/>
    </source>
</evidence>
<dbReference type="GeneID" id="30200536"/>
<dbReference type="Proteomes" id="UP000094112">
    <property type="component" value="Unassembled WGS sequence"/>
</dbReference>
<feature type="region of interest" description="Disordered" evidence="1">
    <location>
        <begin position="200"/>
        <end position="233"/>
    </location>
</feature>
<dbReference type="STRING" id="683960.A0A1E3P8Z8"/>
<dbReference type="InterPro" id="IPR025187">
    <property type="entry name" value="DUF4112"/>
</dbReference>
<dbReference type="Pfam" id="PF13430">
    <property type="entry name" value="DUF4112"/>
    <property type="match status" value="1"/>
</dbReference>
<accession>A0A1E3P8Z8</accession>
<dbReference type="PANTHER" id="PTHR35519:SF2">
    <property type="entry name" value="PH DOMAIN PROTEIN"/>
    <property type="match status" value="1"/>
</dbReference>
<keyword evidence="2" id="KW-1133">Transmembrane helix</keyword>
<protein>
    <recommendedName>
        <fullName evidence="5">DUF4112 domain-containing protein</fullName>
    </recommendedName>
</protein>
<evidence type="ECO:0000313" key="3">
    <source>
        <dbReference type="EMBL" id="ODQ61422.1"/>
    </source>
</evidence>
<feature type="transmembrane region" description="Helical" evidence="2">
    <location>
        <begin position="133"/>
        <end position="153"/>
    </location>
</feature>
<feature type="transmembrane region" description="Helical" evidence="2">
    <location>
        <begin position="90"/>
        <end position="113"/>
    </location>
</feature>
<evidence type="ECO:0000256" key="1">
    <source>
        <dbReference type="SAM" id="MobiDB-lite"/>
    </source>
</evidence>
<keyword evidence="2" id="KW-0812">Transmembrane</keyword>
<dbReference type="AlphaFoldDB" id="A0A1E3P8Z8"/>
<gene>
    <name evidence="3" type="ORF">WICANDRAFT_61980</name>
</gene>
<keyword evidence="2" id="KW-0472">Membrane</keyword>
<dbReference type="OrthoDB" id="2103474at2759"/>
<dbReference type="PANTHER" id="PTHR35519">
    <property type="entry name" value="MEMBRANE PROTEINS"/>
    <property type="match status" value="1"/>
</dbReference>
<keyword evidence="4" id="KW-1185">Reference proteome</keyword>
<dbReference type="EMBL" id="KV454209">
    <property type="protein sequence ID" value="ODQ61422.1"/>
    <property type="molecule type" value="Genomic_DNA"/>
</dbReference>